<gene>
    <name evidence="1" type="ORF">EDD74_12132</name>
</gene>
<sequence>MNAKRTINLMDCTTIYSNRLERLPQENLF</sequence>
<proteinExistence type="predicted"/>
<name>A0A4R3JIX7_9FIRM</name>
<dbReference type="Proteomes" id="UP000294613">
    <property type="component" value="Unassembled WGS sequence"/>
</dbReference>
<dbReference type="EMBL" id="SLZV01000021">
    <property type="protein sequence ID" value="TCS66003.1"/>
    <property type="molecule type" value="Genomic_DNA"/>
</dbReference>
<dbReference type="AlphaFoldDB" id="A0A4R3JIX7"/>
<evidence type="ECO:0000313" key="1">
    <source>
        <dbReference type="EMBL" id="TCS66003.1"/>
    </source>
</evidence>
<accession>A0A4R3JIX7</accession>
<evidence type="ECO:0000313" key="2">
    <source>
        <dbReference type="Proteomes" id="UP000294613"/>
    </source>
</evidence>
<reference evidence="1 2" key="1">
    <citation type="submission" date="2019-03" db="EMBL/GenBank/DDBJ databases">
        <title>Genomic Encyclopedia of Type Strains, Phase IV (KMG-IV): sequencing the most valuable type-strain genomes for metagenomic binning, comparative biology and taxonomic classification.</title>
        <authorList>
            <person name="Goeker M."/>
        </authorList>
    </citation>
    <scope>NUCLEOTIDE SEQUENCE [LARGE SCALE GENOMIC DNA]</scope>
    <source>
        <strain evidence="1 2">DSM 103426</strain>
    </source>
</reference>
<protein>
    <submittedName>
        <fullName evidence="1">Uncharacterized protein</fullName>
    </submittedName>
</protein>
<comment type="caution">
    <text evidence="1">The sequence shown here is derived from an EMBL/GenBank/DDBJ whole genome shotgun (WGS) entry which is preliminary data.</text>
</comment>
<organism evidence="1 2">
    <name type="scientific">Faecalimonas umbilicata</name>
    <dbReference type="NCBI Taxonomy" id="1912855"/>
    <lineage>
        <taxon>Bacteria</taxon>
        <taxon>Bacillati</taxon>
        <taxon>Bacillota</taxon>
        <taxon>Clostridia</taxon>
        <taxon>Lachnospirales</taxon>
        <taxon>Lachnospiraceae</taxon>
        <taxon>Faecalimonas</taxon>
    </lineage>
</organism>